<reference evidence="8 9" key="1">
    <citation type="submission" date="2019-06" db="EMBL/GenBank/DDBJ databases">
        <title>Sorghum-associated microbial communities from plants grown in Nebraska, USA.</title>
        <authorList>
            <person name="Schachtman D."/>
        </authorList>
    </citation>
    <scope>NUCLEOTIDE SEQUENCE [LARGE SCALE GENOMIC DNA]</scope>
    <source>
        <strain evidence="8 9">1209</strain>
    </source>
</reference>
<keyword evidence="9" id="KW-1185">Reference proteome</keyword>
<evidence type="ECO:0000256" key="1">
    <source>
        <dbReference type="ARBA" id="ARBA00004651"/>
    </source>
</evidence>
<feature type="transmembrane region" description="Helical" evidence="6">
    <location>
        <begin position="95"/>
        <end position="116"/>
    </location>
</feature>
<evidence type="ECO:0000256" key="3">
    <source>
        <dbReference type="ARBA" id="ARBA00022692"/>
    </source>
</evidence>
<dbReference type="InterPro" id="IPR011701">
    <property type="entry name" value="MFS"/>
</dbReference>
<protein>
    <submittedName>
        <fullName evidence="8">Putative MFS family arabinose efflux permease</fullName>
    </submittedName>
</protein>
<feature type="transmembrane region" description="Helical" evidence="6">
    <location>
        <begin position="128"/>
        <end position="151"/>
    </location>
</feature>
<dbReference type="AlphaFoldDB" id="A0A561PCB5"/>
<organism evidence="8 9">
    <name type="scientific">Chitinophaga polysaccharea</name>
    <dbReference type="NCBI Taxonomy" id="1293035"/>
    <lineage>
        <taxon>Bacteria</taxon>
        <taxon>Pseudomonadati</taxon>
        <taxon>Bacteroidota</taxon>
        <taxon>Chitinophagia</taxon>
        <taxon>Chitinophagales</taxon>
        <taxon>Chitinophagaceae</taxon>
        <taxon>Chitinophaga</taxon>
    </lineage>
</organism>
<evidence type="ECO:0000259" key="7">
    <source>
        <dbReference type="PROSITE" id="PS50850"/>
    </source>
</evidence>
<comment type="caution">
    <text evidence="8">The sequence shown here is derived from an EMBL/GenBank/DDBJ whole genome shotgun (WGS) entry which is preliminary data.</text>
</comment>
<name>A0A561PCB5_9BACT</name>
<evidence type="ECO:0000256" key="6">
    <source>
        <dbReference type="SAM" id="Phobius"/>
    </source>
</evidence>
<feature type="transmembrane region" description="Helical" evidence="6">
    <location>
        <begin position="288"/>
        <end position="309"/>
    </location>
</feature>
<feature type="transmembrane region" description="Helical" evidence="6">
    <location>
        <begin position="235"/>
        <end position="253"/>
    </location>
</feature>
<dbReference type="Gene3D" id="1.20.1250.20">
    <property type="entry name" value="MFS general substrate transporter like domains"/>
    <property type="match status" value="1"/>
</dbReference>
<keyword evidence="3 6" id="KW-0812">Transmembrane</keyword>
<feature type="transmembrane region" description="Helical" evidence="6">
    <location>
        <begin position="199"/>
        <end position="223"/>
    </location>
</feature>
<evidence type="ECO:0000256" key="4">
    <source>
        <dbReference type="ARBA" id="ARBA00022989"/>
    </source>
</evidence>
<dbReference type="GO" id="GO:0005886">
    <property type="term" value="C:plasma membrane"/>
    <property type="evidence" value="ECO:0007669"/>
    <property type="project" value="UniProtKB-SubCell"/>
</dbReference>
<accession>A0A561PCB5</accession>
<dbReference type="SUPFAM" id="SSF103473">
    <property type="entry name" value="MFS general substrate transporter"/>
    <property type="match status" value="1"/>
</dbReference>
<evidence type="ECO:0000256" key="2">
    <source>
        <dbReference type="ARBA" id="ARBA00022475"/>
    </source>
</evidence>
<feature type="transmembrane region" description="Helical" evidence="6">
    <location>
        <begin position="7"/>
        <end position="30"/>
    </location>
</feature>
<evidence type="ECO:0000313" key="9">
    <source>
        <dbReference type="Proteomes" id="UP000320811"/>
    </source>
</evidence>
<feature type="transmembrane region" description="Helical" evidence="6">
    <location>
        <begin position="321"/>
        <end position="347"/>
    </location>
</feature>
<proteinExistence type="predicted"/>
<dbReference type="PANTHER" id="PTHR43124:SF3">
    <property type="entry name" value="CHLORAMPHENICOL EFFLUX PUMP RV0191"/>
    <property type="match status" value="1"/>
</dbReference>
<dbReference type="PANTHER" id="PTHR43124">
    <property type="entry name" value="PURINE EFFLUX PUMP PBUE"/>
    <property type="match status" value="1"/>
</dbReference>
<dbReference type="PROSITE" id="PS50850">
    <property type="entry name" value="MFS"/>
    <property type="match status" value="1"/>
</dbReference>
<dbReference type="InterPro" id="IPR050189">
    <property type="entry name" value="MFS_Efflux_Transporters"/>
</dbReference>
<dbReference type="EMBL" id="VIWO01000008">
    <property type="protein sequence ID" value="TWF35765.1"/>
    <property type="molecule type" value="Genomic_DNA"/>
</dbReference>
<keyword evidence="4 6" id="KW-1133">Transmembrane helix</keyword>
<feature type="domain" description="Major facilitator superfamily (MFS) profile" evidence="7">
    <location>
        <begin position="4"/>
        <end position="374"/>
    </location>
</feature>
<feature type="transmembrane region" description="Helical" evidence="6">
    <location>
        <begin position="70"/>
        <end position="89"/>
    </location>
</feature>
<feature type="transmembrane region" description="Helical" evidence="6">
    <location>
        <begin position="42"/>
        <end position="63"/>
    </location>
</feature>
<keyword evidence="2" id="KW-1003">Cell membrane</keyword>
<dbReference type="Proteomes" id="UP000320811">
    <property type="component" value="Unassembled WGS sequence"/>
</dbReference>
<dbReference type="OrthoDB" id="199773at2"/>
<evidence type="ECO:0000313" key="8">
    <source>
        <dbReference type="EMBL" id="TWF35765.1"/>
    </source>
</evidence>
<feature type="transmembrane region" description="Helical" evidence="6">
    <location>
        <begin position="260"/>
        <end position="282"/>
    </location>
</feature>
<keyword evidence="5 6" id="KW-0472">Membrane</keyword>
<feature type="transmembrane region" description="Helical" evidence="6">
    <location>
        <begin position="353"/>
        <end position="372"/>
    </location>
</feature>
<dbReference type="Pfam" id="PF07690">
    <property type="entry name" value="MFS_1"/>
    <property type="match status" value="1"/>
</dbReference>
<dbReference type="InterPro" id="IPR036259">
    <property type="entry name" value="MFS_trans_sf"/>
</dbReference>
<dbReference type="GO" id="GO:0022857">
    <property type="term" value="F:transmembrane transporter activity"/>
    <property type="evidence" value="ECO:0007669"/>
    <property type="project" value="InterPro"/>
</dbReference>
<dbReference type="RefSeq" id="WP_145673001.1">
    <property type="nucleotide sequence ID" value="NZ_VIWO01000008.1"/>
</dbReference>
<evidence type="ECO:0000256" key="5">
    <source>
        <dbReference type="ARBA" id="ARBA00023136"/>
    </source>
</evidence>
<dbReference type="InterPro" id="IPR020846">
    <property type="entry name" value="MFS_dom"/>
</dbReference>
<comment type="subcellular location">
    <subcellularLocation>
        <location evidence="1">Cell membrane</location>
        <topology evidence="1">Multi-pass membrane protein</topology>
    </subcellularLocation>
</comment>
<dbReference type="CDD" id="cd17324">
    <property type="entry name" value="MFS_NepI_like"/>
    <property type="match status" value="1"/>
</dbReference>
<gene>
    <name evidence="8" type="ORF">FHW36_108121</name>
</gene>
<feature type="transmembrane region" description="Helical" evidence="6">
    <location>
        <begin position="157"/>
        <end position="178"/>
    </location>
</feature>
<sequence length="378" mass="39752">MKRTLYLLALGVFGIGTTEFGVVGILPQIAVQFGVTINQAGWLLSAFAGVIAVGAPFITVAFAGRSRRQALMAVLALFMVGNGLSAVAVNFPMLLVARVLPALGHPVFWSVALSVAATSVRQEEAPKAVGIVFGGFTIASVLGVPLCTWVADRYGWQAAFILSGGVNAVSLLGLWLWLPEIPAREGVSYSWDIIRKPALWRQLSLAVLMIAAMYASYGYLAAYLDKVTGMDGRDISIMLLLFGVAGVGGNWLAGKLLSKSIHLTTISFIVMLALVHIGIYLAGASYGLMIVVIIIWGFIHTGGFLISNINVTSVAKESPELANAIFTSAGNLAVTIGATMGGAVIAGASVRNVIWASMALLALAAIVWTWSAKKIILS</sequence>